<protein>
    <submittedName>
        <fullName evidence="1">Uncharacterized protein</fullName>
    </submittedName>
</protein>
<name>A0A0A9ZH68_LYGHE</name>
<gene>
    <name evidence="1" type="ORF">CM83_104428</name>
</gene>
<organism evidence="1">
    <name type="scientific">Lygus hesperus</name>
    <name type="common">Western plant bug</name>
    <dbReference type="NCBI Taxonomy" id="30085"/>
    <lineage>
        <taxon>Eukaryota</taxon>
        <taxon>Metazoa</taxon>
        <taxon>Ecdysozoa</taxon>
        <taxon>Arthropoda</taxon>
        <taxon>Hexapoda</taxon>
        <taxon>Insecta</taxon>
        <taxon>Pterygota</taxon>
        <taxon>Neoptera</taxon>
        <taxon>Paraneoptera</taxon>
        <taxon>Hemiptera</taxon>
        <taxon>Heteroptera</taxon>
        <taxon>Panheteroptera</taxon>
        <taxon>Cimicomorpha</taxon>
        <taxon>Miridae</taxon>
        <taxon>Mirini</taxon>
        <taxon>Lygus</taxon>
    </lineage>
</organism>
<proteinExistence type="predicted"/>
<dbReference type="EMBL" id="GBHO01002104">
    <property type="protein sequence ID" value="JAG41500.1"/>
    <property type="molecule type" value="Transcribed_RNA"/>
</dbReference>
<sequence>TEAAPEDSNPSLPVSSSRLLGSRVEHRRCRPLFVYFRQVPTFDDVSFSRLLVLVALAKLGVLDPVDEAVVRLRLKNSEVFLIYDGRLFGNDAQKSVWTDLGTEIS</sequence>
<reference evidence="1" key="1">
    <citation type="journal article" date="2014" name="PLoS ONE">
        <title>Transcriptome-Based Identification of ABC Transporters in the Western Tarnished Plant Bug Lygus hesperus.</title>
        <authorList>
            <person name="Hull J.J."/>
            <person name="Chaney K."/>
            <person name="Geib S.M."/>
            <person name="Fabrick J.A."/>
            <person name="Brent C.S."/>
            <person name="Walsh D."/>
            <person name="Lavine L.C."/>
        </authorList>
    </citation>
    <scope>NUCLEOTIDE SEQUENCE</scope>
</reference>
<feature type="non-terminal residue" evidence="1">
    <location>
        <position position="1"/>
    </location>
</feature>
<feature type="non-terminal residue" evidence="1">
    <location>
        <position position="105"/>
    </location>
</feature>
<dbReference type="AlphaFoldDB" id="A0A0A9ZH68"/>
<evidence type="ECO:0000313" key="1">
    <source>
        <dbReference type="EMBL" id="JAG41500.1"/>
    </source>
</evidence>
<reference evidence="1" key="2">
    <citation type="submission" date="2014-07" db="EMBL/GenBank/DDBJ databases">
        <authorList>
            <person name="Hull J."/>
        </authorList>
    </citation>
    <scope>NUCLEOTIDE SEQUENCE</scope>
</reference>
<accession>A0A0A9ZH68</accession>